<dbReference type="SUPFAM" id="SSF103473">
    <property type="entry name" value="MFS general substrate transporter"/>
    <property type="match status" value="1"/>
</dbReference>
<keyword evidence="6" id="KW-1185">Reference proteome</keyword>
<accession>A0A2I1CSD9</accession>
<gene>
    <name evidence="5" type="ORF">P168DRAFT_243554</name>
</gene>
<feature type="transmembrane region" description="Helical" evidence="4">
    <location>
        <begin position="116"/>
        <end position="134"/>
    </location>
</feature>
<dbReference type="EMBL" id="MSFM01000014">
    <property type="protein sequence ID" value="PKY00550.1"/>
    <property type="molecule type" value="Genomic_DNA"/>
</dbReference>
<sequence length="445" mass="47867">MSTEEPVSAIELQSSPHRHDNEALPTSTSTQELDPTDGGRPAWTVLMAGVVFEALFWGFPMSFGVFQSFYERQPDFKNDTSNIALIGTLAQALYYLGAPLSAMVTKRFPKYQRHQIWMGWPLCVFGLLGASFVSTVNGLIATQGLLYGLGFVTLSYPIISMVNEWWVARKGMAFGLISASSGMTGAVMPFLIQTLLDKYGHKTTLRASAVGMAILTAPLIPLFRGRLPPSDSAIIARSQWGFLRRPLFWVYASATLVQGIGFFFPSVFLPTFAASLNLSSRNGALLIALMSIAQVVGQFAFGYLSDLNLSVSGLATICCLAAAAAALIFWGMATSMVFLVLFSLVYGFFAFGFTTMRVAMGRAISNDPSTVFATYTIFVFLQGVGNILVSPVSSALISGPAVKGRFGAGRYDGVVVLTGVSSAVAALIMVVWHLGLVTMRGQHHG</sequence>
<name>A0A2I1CSD9_ASPC2</name>
<keyword evidence="4" id="KW-0812">Transmembrane</keyword>
<feature type="transmembrane region" description="Helical" evidence="4">
    <location>
        <begin position="336"/>
        <end position="360"/>
    </location>
</feature>
<feature type="transmembrane region" description="Helical" evidence="4">
    <location>
        <begin position="140"/>
        <end position="159"/>
    </location>
</feature>
<feature type="compositionally biased region" description="Polar residues" evidence="3">
    <location>
        <begin position="1"/>
        <end position="15"/>
    </location>
</feature>
<dbReference type="PANTHER" id="PTHR11360">
    <property type="entry name" value="MONOCARBOXYLATE TRANSPORTER"/>
    <property type="match status" value="1"/>
</dbReference>
<keyword evidence="4" id="KW-1133">Transmembrane helix</keyword>
<protein>
    <submittedName>
        <fullName evidence="5">MFS general substrate transporter</fullName>
    </submittedName>
</protein>
<evidence type="ECO:0000256" key="2">
    <source>
        <dbReference type="ARBA" id="ARBA00006727"/>
    </source>
</evidence>
<organism evidence="5 6">
    <name type="scientific">Aspergillus campestris (strain IBT 28561)</name>
    <dbReference type="NCBI Taxonomy" id="1392248"/>
    <lineage>
        <taxon>Eukaryota</taxon>
        <taxon>Fungi</taxon>
        <taxon>Dikarya</taxon>
        <taxon>Ascomycota</taxon>
        <taxon>Pezizomycotina</taxon>
        <taxon>Eurotiomycetes</taxon>
        <taxon>Eurotiomycetidae</taxon>
        <taxon>Eurotiales</taxon>
        <taxon>Aspergillaceae</taxon>
        <taxon>Aspergillus</taxon>
        <taxon>Aspergillus subgen. Circumdati</taxon>
    </lineage>
</organism>
<feature type="transmembrane region" description="Helical" evidence="4">
    <location>
        <begin position="171"/>
        <end position="192"/>
    </location>
</feature>
<dbReference type="RefSeq" id="XP_024689144.1">
    <property type="nucleotide sequence ID" value="XM_024833866.1"/>
</dbReference>
<evidence type="ECO:0000313" key="6">
    <source>
        <dbReference type="Proteomes" id="UP000234254"/>
    </source>
</evidence>
<feature type="compositionally biased region" description="Polar residues" evidence="3">
    <location>
        <begin position="24"/>
        <end position="33"/>
    </location>
</feature>
<dbReference type="Proteomes" id="UP000234254">
    <property type="component" value="Unassembled WGS sequence"/>
</dbReference>
<dbReference type="Pfam" id="PF07690">
    <property type="entry name" value="MFS_1"/>
    <property type="match status" value="1"/>
</dbReference>
<evidence type="ECO:0000256" key="1">
    <source>
        <dbReference type="ARBA" id="ARBA00004141"/>
    </source>
</evidence>
<keyword evidence="4" id="KW-0472">Membrane</keyword>
<dbReference type="AlphaFoldDB" id="A0A2I1CSD9"/>
<dbReference type="VEuPathDB" id="FungiDB:P168DRAFT_243554"/>
<comment type="similarity">
    <text evidence="2">Belongs to the major facilitator superfamily. Monocarboxylate porter (TC 2.A.1.13) family.</text>
</comment>
<dbReference type="GO" id="GO:0016020">
    <property type="term" value="C:membrane"/>
    <property type="evidence" value="ECO:0007669"/>
    <property type="project" value="UniProtKB-SubCell"/>
</dbReference>
<dbReference type="InterPro" id="IPR011701">
    <property type="entry name" value="MFS"/>
</dbReference>
<feature type="region of interest" description="Disordered" evidence="3">
    <location>
        <begin position="1"/>
        <end position="36"/>
    </location>
</feature>
<feature type="transmembrane region" description="Helical" evidence="4">
    <location>
        <begin position="83"/>
        <end position="104"/>
    </location>
</feature>
<evidence type="ECO:0000256" key="3">
    <source>
        <dbReference type="SAM" id="MobiDB-lite"/>
    </source>
</evidence>
<proteinExistence type="inferred from homology"/>
<feature type="transmembrane region" description="Helical" evidence="4">
    <location>
        <begin position="246"/>
        <end position="264"/>
    </location>
</feature>
<reference evidence="5" key="1">
    <citation type="submission" date="2016-12" db="EMBL/GenBank/DDBJ databases">
        <title>The genomes of Aspergillus section Nigri reveals drivers in fungal speciation.</title>
        <authorList>
            <consortium name="DOE Joint Genome Institute"/>
            <person name="Vesth T.C."/>
            <person name="Nybo J."/>
            <person name="Theobald S."/>
            <person name="Brandl J."/>
            <person name="Frisvad J.C."/>
            <person name="Nielsen K.F."/>
            <person name="Lyhne E.K."/>
            <person name="Kogle M.E."/>
            <person name="Kuo A."/>
            <person name="Riley R."/>
            <person name="Clum A."/>
            <person name="Nolan M."/>
            <person name="Lipzen A."/>
            <person name="Salamov A."/>
            <person name="Henrissat B."/>
            <person name="Wiebenga A."/>
            <person name="De vries R.P."/>
            <person name="Grigoriev I.V."/>
            <person name="Mortensen U.H."/>
            <person name="Andersen M.R."/>
            <person name="Baker S.E."/>
        </authorList>
    </citation>
    <scope>NUCLEOTIDE SEQUENCE</scope>
    <source>
        <strain evidence="5">IBT 28561</strain>
    </source>
</reference>
<dbReference type="Gene3D" id="1.20.1250.20">
    <property type="entry name" value="MFS general substrate transporter like domains"/>
    <property type="match status" value="2"/>
</dbReference>
<evidence type="ECO:0000256" key="4">
    <source>
        <dbReference type="SAM" id="Phobius"/>
    </source>
</evidence>
<dbReference type="GeneID" id="36541390"/>
<dbReference type="InterPro" id="IPR050327">
    <property type="entry name" value="Proton-linked_MCT"/>
</dbReference>
<feature type="transmembrane region" description="Helical" evidence="4">
    <location>
        <begin position="372"/>
        <end position="393"/>
    </location>
</feature>
<evidence type="ECO:0000313" key="5">
    <source>
        <dbReference type="EMBL" id="PKY00550.1"/>
    </source>
</evidence>
<feature type="transmembrane region" description="Helical" evidence="4">
    <location>
        <begin position="284"/>
        <end position="304"/>
    </location>
</feature>
<dbReference type="PANTHER" id="PTHR11360:SF287">
    <property type="entry name" value="MFS MONOCARBOXYLATE TRANSPORTER"/>
    <property type="match status" value="1"/>
</dbReference>
<comment type="subcellular location">
    <subcellularLocation>
        <location evidence="1">Membrane</location>
        <topology evidence="1">Multi-pass membrane protein</topology>
    </subcellularLocation>
</comment>
<dbReference type="InterPro" id="IPR036259">
    <property type="entry name" value="MFS_trans_sf"/>
</dbReference>
<dbReference type="OrthoDB" id="2213137at2759"/>
<feature type="transmembrane region" description="Helical" evidence="4">
    <location>
        <begin position="311"/>
        <end position="330"/>
    </location>
</feature>
<feature type="transmembrane region" description="Helical" evidence="4">
    <location>
        <begin position="413"/>
        <end position="437"/>
    </location>
</feature>
<dbReference type="GO" id="GO:0022857">
    <property type="term" value="F:transmembrane transporter activity"/>
    <property type="evidence" value="ECO:0007669"/>
    <property type="project" value="InterPro"/>
</dbReference>
<comment type="caution">
    <text evidence="5">The sequence shown here is derived from an EMBL/GenBank/DDBJ whole genome shotgun (WGS) entry which is preliminary data.</text>
</comment>
<feature type="transmembrane region" description="Helical" evidence="4">
    <location>
        <begin position="42"/>
        <end position="63"/>
    </location>
</feature>